<organism evidence="1 2">
    <name type="scientific">Diphasiastrum complanatum</name>
    <name type="common">Issler's clubmoss</name>
    <name type="synonym">Lycopodium complanatum</name>
    <dbReference type="NCBI Taxonomy" id="34168"/>
    <lineage>
        <taxon>Eukaryota</taxon>
        <taxon>Viridiplantae</taxon>
        <taxon>Streptophyta</taxon>
        <taxon>Embryophyta</taxon>
        <taxon>Tracheophyta</taxon>
        <taxon>Lycopodiopsida</taxon>
        <taxon>Lycopodiales</taxon>
        <taxon>Lycopodiaceae</taxon>
        <taxon>Lycopodioideae</taxon>
        <taxon>Diphasiastrum</taxon>
    </lineage>
</organism>
<gene>
    <name evidence="1" type="ORF">O6H91_21G013900</name>
</gene>
<comment type="caution">
    <text evidence="1">The sequence shown here is derived from an EMBL/GenBank/DDBJ whole genome shotgun (WGS) entry which is preliminary data.</text>
</comment>
<dbReference type="Proteomes" id="UP001162992">
    <property type="component" value="Chromosome 21"/>
</dbReference>
<accession>A0ACC2AJW0</accession>
<name>A0ACC2AJW0_DIPCM</name>
<dbReference type="EMBL" id="CM055112">
    <property type="protein sequence ID" value="KAJ7517194.1"/>
    <property type="molecule type" value="Genomic_DNA"/>
</dbReference>
<evidence type="ECO:0000313" key="1">
    <source>
        <dbReference type="EMBL" id="KAJ7517194.1"/>
    </source>
</evidence>
<sequence>MVKFQKQMEAQLVPEWKEVYCNYKLLKKDIKVIKQDRLKQLQNHQSGYSHSMQCEPQQIKSKVSGSPVWTFASLAKHIRVQGESFMVVHNRRIDVYGVDEELYETELLGPFSEAQHEKCFFVRLDAQLNKVNRFYRHKEEEYIVQAKQLQNQVNALLEMKRALSTDHCETKLDNDQQKKCPKDIKCDYMNWTTHKFSQGKNKEQHAEKMLRMAFSEFYHSLELLKGYSSLNLMAFAKILKKYDKATGQNAADTYLRVVQVSYFASSNQIIDLIDMVEELFPEQFTKGDRKLALAYLRPRPQPHDLSLALGLFTGCSSSLFVAFVLMLITSKNCRIFGGTSYMASVFPLFSTLLLFVLHMYIYGINIYLWRRARINYALIFEFAPGSELGFQDMLLISTGLTTLLIGGMIIHLSLYTMRNTIHIVREIVPVAIFLAVCALLFLPVDICYRTTRIMYLRSMLRIISSPSYKVFFVDFFLADQLTSQVTALRNIAYIFCSYGGTHLDRSHNTAGCTDSALFVSVQYLLSVLPYWWRLMQCVRKWLDDCDHIQIANGGKYLSAMIAVMMRLTYARFNSNGWLALFVTSSVLATIYQLYWDIVIDWGLLQRHSRNPWLRDQLILKQNFAYFISMAVNLILRLTWLFSVTQLQYRGLNHSLIDFLFALLEVLRRGHWNFYRVENEHLNNVGRFRAVRSVPLPFKDMEAAETC</sequence>
<protein>
    <submittedName>
        <fullName evidence="1">Uncharacterized protein</fullName>
    </submittedName>
</protein>
<proteinExistence type="predicted"/>
<keyword evidence="2" id="KW-1185">Reference proteome</keyword>
<reference evidence="2" key="1">
    <citation type="journal article" date="2024" name="Proc. Natl. Acad. Sci. U.S.A.">
        <title>Extraordinary preservation of gene collinearity over three hundred million years revealed in homosporous lycophytes.</title>
        <authorList>
            <person name="Li C."/>
            <person name="Wickell D."/>
            <person name="Kuo L.Y."/>
            <person name="Chen X."/>
            <person name="Nie B."/>
            <person name="Liao X."/>
            <person name="Peng D."/>
            <person name="Ji J."/>
            <person name="Jenkins J."/>
            <person name="Williams M."/>
            <person name="Shu S."/>
            <person name="Plott C."/>
            <person name="Barry K."/>
            <person name="Rajasekar S."/>
            <person name="Grimwood J."/>
            <person name="Han X."/>
            <person name="Sun S."/>
            <person name="Hou Z."/>
            <person name="He W."/>
            <person name="Dai G."/>
            <person name="Sun C."/>
            <person name="Schmutz J."/>
            <person name="Leebens-Mack J.H."/>
            <person name="Li F.W."/>
            <person name="Wang L."/>
        </authorList>
    </citation>
    <scope>NUCLEOTIDE SEQUENCE [LARGE SCALE GENOMIC DNA]</scope>
    <source>
        <strain evidence="2">cv. PW_Plant_1</strain>
    </source>
</reference>
<evidence type="ECO:0000313" key="2">
    <source>
        <dbReference type="Proteomes" id="UP001162992"/>
    </source>
</evidence>